<dbReference type="AlphaFoldDB" id="A0A814C6P4"/>
<feature type="transmembrane region" description="Helical" evidence="1">
    <location>
        <begin position="6"/>
        <end position="28"/>
    </location>
</feature>
<feature type="domain" description="F-box" evidence="2">
    <location>
        <begin position="1"/>
        <end position="45"/>
    </location>
</feature>
<evidence type="ECO:0000313" key="3">
    <source>
        <dbReference type="EMBL" id="CAF0936023.1"/>
    </source>
</evidence>
<comment type="caution">
    <text evidence="3">The sequence shown here is derived from an EMBL/GenBank/DDBJ whole genome shotgun (WGS) entry which is preliminary data.</text>
</comment>
<gene>
    <name evidence="3" type="ORF">SEV965_LOCUS7440</name>
</gene>
<proteinExistence type="predicted"/>
<dbReference type="InterPro" id="IPR001810">
    <property type="entry name" value="F-box_dom"/>
</dbReference>
<reference evidence="3" key="1">
    <citation type="submission" date="2021-02" db="EMBL/GenBank/DDBJ databases">
        <authorList>
            <person name="Nowell W R."/>
        </authorList>
    </citation>
    <scope>NUCLEOTIDE SEQUENCE</scope>
</reference>
<sequence length="511" mass="61229">MESLPNEIVLIVFSYLKTYDIVYAFYFLKRRYARLIEEFRSFSTSINLINASLPIFNLYYSLIFQSYHINKFNIEKVKIECKMLNKFILNEKIFPRLESLSIIIRKTNELTILLKYFSFFTQLKQLYIRSDVCCCDRILFEEQVKQNFFQTNKIQLQSLTFATPPCFSISLQDINFEQCLLTNLTLTVRSMNDFCSILSSARQLRSLCIRVLDTNINHQNPLTITKSCPYLKYFLFICLNSVSYEIIKNIFKTLISIEKLSFSLVFDYQSGIIDGNRLYNDIFIYLSNLINLQFEIKFSLSIISNNLIQSFETPFWLDFSPIGFHSYNHIYTLPFPFHHVDLDQTILKSQQTRKLKYNWRFVYDINLYDRIPYTNEFLIYLRNEFINLTTLTLKWKFDLMISIPSLSTWFNLPTIRRLIIKLTSLQNPDIIKEFLLCLPNCDTLDCDYILIARVTSYFRPRHVLNEFGKRLRLLIVDELPSDWKIEMKKRHNIYFHRFRQFFPNIECPLYN</sequence>
<organism evidence="3 4">
    <name type="scientific">Rotaria sordida</name>
    <dbReference type="NCBI Taxonomy" id="392033"/>
    <lineage>
        <taxon>Eukaryota</taxon>
        <taxon>Metazoa</taxon>
        <taxon>Spiralia</taxon>
        <taxon>Gnathifera</taxon>
        <taxon>Rotifera</taxon>
        <taxon>Eurotatoria</taxon>
        <taxon>Bdelloidea</taxon>
        <taxon>Philodinida</taxon>
        <taxon>Philodinidae</taxon>
        <taxon>Rotaria</taxon>
    </lineage>
</organism>
<keyword evidence="1" id="KW-1133">Transmembrane helix</keyword>
<feature type="transmembrane region" description="Helical" evidence="1">
    <location>
        <begin position="48"/>
        <end position="67"/>
    </location>
</feature>
<dbReference type="EMBL" id="CAJNOU010000259">
    <property type="protein sequence ID" value="CAF0936023.1"/>
    <property type="molecule type" value="Genomic_DNA"/>
</dbReference>
<accession>A0A814C6P4</accession>
<protein>
    <recommendedName>
        <fullName evidence="2">F-box domain-containing protein</fullName>
    </recommendedName>
</protein>
<dbReference type="PROSITE" id="PS50181">
    <property type="entry name" value="FBOX"/>
    <property type="match status" value="1"/>
</dbReference>
<keyword evidence="1" id="KW-0812">Transmembrane</keyword>
<evidence type="ECO:0000256" key="1">
    <source>
        <dbReference type="SAM" id="Phobius"/>
    </source>
</evidence>
<dbReference type="Proteomes" id="UP000663889">
    <property type="component" value="Unassembled WGS sequence"/>
</dbReference>
<evidence type="ECO:0000313" key="4">
    <source>
        <dbReference type="Proteomes" id="UP000663889"/>
    </source>
</evidence>
<name>A0A814C6P4_9BILA</name>
<keyword evidence="1" id="KW-0472">Membrane</keyword>
<evidence type="ECO:0000259" key="2">
    <source>
        <dbReference type="PROSITE" id="PS50181"/>
    </source>
</evidence>